<keyword evidence="4" id="KW-1185">Reference proteome</keyword>
<dbReference type="EMBL" id="JAKJSC010000001">
    <property type="protein sequence ID" value="MDE5417036.1"/>
    <property type="molecule type" value="Genomic_DNA"/>
</dbReference>
<feature type="domain" description="Pyrrolo-quinoline quinone repeat" evidence="2">
    <location>
        <begin position="97"/>
        <end position="336"/>
    </location>
</feature>
<comment type="caution">
    <text evidence="3">The sequence shown here is derived from an EMBL/GenBank/DDBJ whole genome shotgun (WGS) entry which is preliminary data.</text>
</comment>
<dbReference type="InterPro" id="IPR011047">
    <property type="entry name" value="Quinoprotein_ADH-like_sf"/>
</dbReference>
<proteinExistence type="predicted"/>
<keyword evidence="1" id="KW-0732">Signal</keyword>
<dbReference type="Pfam" id="PF13360">
    <property type="entry name" value="PQQ_2"/>
    <property type="match status" value="1"/>
</dbReference>
<evidence type="ECO:0000313" key="3">
    <source>
        <dbReference type="EMBL" id="MDE5417036.1"/>
    </source>
</evidence>
<dbReference type="PANTHER" id="PTHR34512">
    <property type="entry name" value="CELL SURFACE PROTEIN"/>
    <property type="match status" value="1"/>
</dbReference>
<dbReference type="InterPro" id="IPR002372">
    <property type="entry name" value="PQQ_rpt_dom"/>
</dbReference>
<evidence type="ECO:0000313" key="4">
    <source>
        <dbReference type="Proteomes" id="UP001528920"/>
    </source>
</evidence>
<dbReference type="InterPro" id="IPR018391">
    <property type="entry name" value="PQQ_b-propeller_rpt"/>
</dbReference>
<dbReference type="Proteomes" id="UP001528920">
    <property type="component" value="Unassembled WGS sequence"/>
</dbReference>
<feature type="signal peptide" evidence="1">
    <location>
        <begin position="1"/>
        <end position="24"/>
    </location>
</feature>
<reference evidence="3 4" key="1">
    <citation type="submission" date="2022-01" db="EMBL/GenBank/DDBJ databases">
        <title>Labilibaculum sp. nov, a marine bacterium isolated from Antarctica.</title>
        <authorList>
            <person name="Dai W."/>
        </authorList>
    </citation>
    <scope>NUCLEOTIDE SEQUENCE [LARGE SCALE GENOMIC DNA]</scope>
    <source>
        <strain evidence="3 4">DW002</strain>
    </source>
</reference>
<dbReference type="InterPro" id="IPR015943">
    <property type="entry name" value="WD40/YVTN_repeat-like_dom_sf"/>
</dbReference>
<accession>A0ABT5VNL7</accession>
<dbReference type="PANTHER" id="PTHR34512:SF30">
    <property type="entry name" value="OUTER MEMBRANE PROTEIN ASSEMBLY FACTOR BAMB"/>
    <property type="match status" value="1"/>
</dbReference>
<evidence type="ECO:0000256" key="1">
    <source>
        <dbReference type="SAM" id="SignalP"/>
    </source>
</evidence>
<dbReference type="SUPFAM" id="SSF50998">
    <property type="entry name" value="Quinoprotein alcohol dehydrogenase-like"/>
    <property type="match status" value="1"/>
</dbReference>
<feature type="chain" id="PRO_5046272005" evidence="1">
    <location>
        <begin position="25"/>
        <end position="410"/>
    </location>
</feature>
<dbReference type="SMART" id="SM00564">
    <property type="entry name" value="PQQ"/>
    <property type="match status" value="4"/>
</dbReference>
<name>A0ABT5VNL7_9BACT</name>
<protein>
    <submittedName>
        <fullName evidence="3">PQQ-binding-like beta-propeller repeat protein</fullName>
    </submittedName>
</protein>
<evidence type="ECO:0000259" key="2">
    <source>
        <dbReference type="Pfam" id="PF13360"/>
    </source>
</evidence>
<sequence length="410" mass="45336">MKTIKLNFCIIAAILVFQVPFANAQDAPSKDWNQFRGMNRNGAVNEELKLNQIPTTGPKLLWKKKLGDGFSEITISKNRLYTMISEKQDSITGSEFIAAYDAKTGNEIWRSKVDSLFFDEFGDGPRSTPAIDKDRIYCLSSYGKLTACHRKDGKIDWQVDFMKDFESKIPRWGFSSSPVIIDNNLIVEVGGSNEKAFISFDKNTGDVLWKSGTGIAGYSSPAIANIDGVKNIIFANSGKLYALNTQGDTLWTNTSKFANTMAMPVVFDDSKVFLSSVRSSGFIVFDIKANKPTEIIRGSSMKNDYSSSVYHDGCIYGFHVAALQCVSLETGEKKWTKRGYGKGSLIRVNDQLLVLSDKGKLIQVKATPSAYTEMGSFQAITGKSWTAPSFSGGKLYLRNLSEMACYDLAN</sequence>
<dbReference type="RefSeq" id="WP_275108374.1">
    <property type="nucleotide sequence ID" value="NZ_JAKJSC010000001.1"/>
</dbReference>
<dbReference type="Gene3D" id="2.40.10.480">
    <property type="match status" value="1"/>
</dbReference>
<gene>
    <name evidence="3" type="ORF">L3049_03370</name>
</gene>
<dbReference type="Gene3D" id="2.130.10.10">
    <property type="entry name" value="YVTN repeat-like/Quinoprotein amine dehydrogenase"/>
    <property type="match status" value="1"/>
</dbReference>
<organism evidence="3 4">
    <name type="scientific">Paralabilibaculum antarcticum</name>
    <dbReference type="NCBI Taxonomy" id="2912572"/>
    <lineage>
        <taxon>Bacteria</taxon>
        <taxon>Pseudomonadati</taxon>
        <taxon>Bacteroidota</taxon>
        <taxon>Bacteroidia</taxon>
        <taxon>Marinilabiliales</taxon>
        <taxon>Marinifilaceae</taxon>
        <taxon>Paralabilibaculum</taxon>
    </lineage>
</organism>